<name>A0A197K342_9FUNG</name>
<dbReference type="OrthoDB" id="10251809at2759"/>
<feature type="signal peptide" evidence="5">
    <location>
        <begin position="1"/>
        <end position="18"/>
    </location>
</feature>
<evidence type="ECO:0008006" key="8">
    <source>
        <dbReference type="Google" id="ProtNLM"/>
    </source>
</evidence>
<keyword evidence="4" id="KW-1133">Transmembrane helix</keyword>
<evidence type="ECO:0000313" key="6">
    <source>
        <dbReference type="EMBL" id="OAQ31111.1"/>
    </source>
</evidence>
<reference evidence="6 7" key="1">
    <citation type="submission" date="2016-05" db="EMBL/GenBank/DDBJ databases">
        <title>Genome sequencing reveals origins of a unique bacterial endosymbiosis in the earliest lineages of terrestrial Fungi.</title>
        <authorList>
            <consortium name="DOE Joint Genome Institute"/>
            <person name="Uehling J."/>
            <person name="Gryganskyi A."/>
            <person name="Hameed K."/>
            <person name="Tschaplinski T."/>
            <person name="Misztal P."/>
            <person name="Wu S."/>
            <person name="Desiro A."/>
            <person name="Vande Pol N."/>
            <person name="Du Z.-Y."/>
            <person name="Zienkiewicz A."/>
            <person name="Zienkiewicz K."/>
            <person name="Morin E."/>
            <person name="Tisserant E."/>
            <person name="Splivallo R."/>
            <person name="Hainaut M."/>
            <person name="Henrissat B."/>
            <person name="Ohm R."/>
            <person name="Kuo A."/>
            <person name="Yan J."/>
            <person name="Lipzen A."/>
            <person name="Nolan M."/>
            <person name="Labutti K."/>
            <person name="Barry K."/>
            <person name="Goldstein A."/>
            <person name="Labbe J."/>
            <person name="Schadt C."/>
            <person name="Tuskan G."/>
            <person name="Grigoriev I."/>
            <person name="Martin F."/>
            <person name="Vilgalys R."/>
            <person name="Bonito G."/>
        </authorList>
    </citation>
    <scope>NUCLEOTIDE SEQUENCE [LARGE SCALE GENOMIC DNA]</scope>
    <source>
        <strain evidence="6 7">AG-77</strain>
    </source>
</reference>
<dbReference type="Proteomes" id="UP000078512">
    <property type="component" value="Unassembled WGS sequence"/>
</dbReference>
<evidence type="ECO:0000256" key="4">
    <source>
        <dbReference type="SAM" id="Phobius"/>
    </source>
</evidence>
<proteinExistence type="predicted"/>
<gene>
    <name evidence="6" type="ORF">K457DRAFT_136388</name>
</gene>
<dbReference type="AlphaFoldDB" id="A0A197K342"/>
<dbReference type="Gene3D" id="2.120.10.80">
    <property type="entry name" value="Kelch-type beta propeller"/>
    <property type="match status" value="1"/>
</dbReference>
<dbReference type="Pfam" id="PF24681">
    <property type="entry name" value="Kelch_KLHDC2_KLHL20_DRC7"/>
    <property type="match status" value="1"/>
</dbReference>
<sequence>MAILFSVALSMLAALACAQPQNVPARTTRAITLIGNNLYLYGGSSSGGNCYSDMFSLNLNPADGWVAPDARWNSITASGDNPVLGADSWAVGAANGAGLLVYGQSLCPQNLDKSANPPHTYTSSSGSALFQNTDGNWGLVRIGSNIFGNRSVVNDQPVAVQVIDTQGQVAYTFEYDFFNPQLGMQLWSFPTANLAINIAQFAKNTTMPTSLPPTPVPLPPANGTNATVPAPPAPVTVTLAPWIDVGSAVFVSGTIVVVGGGKDAGARLTGDNYDAASGYLKMDRCWVYTIATNQWAIRNLTGDGGSFPLPRRLHALAVVGTKIYMHGGNTTQTIPTDSYANDMWILDTQTWTWTMAPSSSQGRAQHTLIFTNNNLLAVSGFQFLTSPTKGAPNSFISIYDLATSTWGFQFGTVNQTYFQKHGAAIIGGSVAGFLVLVVIAAVFKRLSGRRRGPRKAAGTKIGGAAGGPGRTRSFKPFLASSSNNNNGTTAEGAASQLSGMTLNNNSHPYQQQHQRPYETEIDLSGIPRASESTVYQPYNPYGPTKEQQQVPLMSANALEQQRHTMEPYADENDEDIEEKDAPVNFRIPAHGQIGSPELNHVYPGQTAAIPGQTVGVSGAPVRSERAVREDAVDYP</sequence>
<dbReference type="EMBL" id="KV442031">
    <property type="protein sequence ID" value="OAQ31111.1"/>
    <property type="molecule type" value="Genomic_DNA"/>
</dbReference>
<dbReference type="STRING" id="1314771.A0A197K342"/>
<evidence type="ECO:0000256" key="2">
    <source>
        <dbReference type="ARBA" id="ARBA00022737"/>
    </source>
</evidence>
<dbReference type="InterPro" id="IPR015915">
    <property type="entry name" value="Kelch-typ_b-propeller"/>
</dbReference>
<keyword evidence="1" id="KW-0880">Kelch repeat</keyword>
<feature type="chain" id="PRO_5008276533" description="Galactose oxidase" evidence="5">
    <location>
        <begin position="19"/>
        <end position="635"/>
    </location>
</feature>
<keyword evidence="4" id="KW-0812">Transmembrane</keyword>
<keyword evidence="5" id="KW-0732">Signal</keyword>
<feature type="transmembrane region" description="Helical" evidence="4">
    <location>
        <begin position="422"/>
        <end position="443"/>
    </location>
</feature>
<protein>
    <recommendedName>
        <fullName evidence="8">Galactose oxidase</fullName>
    </recommendedName>
</protein>
<keyword evidence="7" id="KW-1185">Reference proteome</keyword>
<evidence type="ECO:0000256" key="3">
    <source>
        <dbReference type="SAM" id="MobiDB-lite"/>
    </source>
</evidence>
<dbReference type="SUPFAM" id="SSF117281">
    <property type="entry name" value="Kelch motif"/>
    <property type="match status" value="1"/>
</dbReference>
<accession>A0A197K342</accession>
<dbReference type="PANTHER" id="PTHR46093">
    <property type="entry name" value="ACYL-COA-BINDING DOMAIN-CONTAINING PROTEIN 5"/>
    <property type="match status" value="1"/>
</dbReference>
<dbReference type="PANTHER" id="PTHR46093:SF18">
    <property type="entry name" value="FIBRONECTIN TYPE-III DOMAIN-CONTAINING PROTEIN"/>
    <property type="match status" value="1"/>
</dbReference>
<evidence type="ECO:0000256" key="5">
    <source>
        <dbReference type="SAM" id="SignalP"/>
    </source>
</evidence>
<feature type="compositionally biased region" description="Basic and acidic residues" evidence="3">
    <location>
        <begin position="622"/>
        <end position="635"/>
    </location>
</feature>
<keyword evidence="4" id="KW-0472">Membrane</keyword>
<organism evidence="6 7">
    <name type="scientific">Linnemannia elongata AG-77</name>
    <dbReference type="NCBI Taxonomy" id="1314771"/>
    <lineage>
        <taxon>Eukaryota</taxon>
        <taxon>Fungi</taxon>
        <taxon>Fungi incertae sedis</taxon>
        <taxon>Mucoromycota</taxon>
        <taxon>Mortierellomycotina</taxon>
        <taxon>Mortierellomycetes</taxon>
        <taxon>Mortierellales</taxon>
        <taxon>Mortierellaceae</taxon>
        <taxon>Linnemannia</taxon>
    </lineage>
</organism>
<feature type="region of interest" description="Disordered" evidence="3">
    <location>
        <begin position="610"/>
        <end position="635"/>
    </location>
</feature>
<keyword evidence="2" id="KW-0677">Repeat</keyword>
<evidence type="ECO:0000256" key="1">
    <source>
        <dbReference type="ARBA" id="ARBA00022441"/>
    </source>
</evidence>
<evidence type="ECO:0000313" key="7">
    <source>
        <dbReference type="Proteomes" id="UP000078512"/>
    </source>
</evidence>